<organism evidence="2 3">
    <name type="scientific">Streptococcus ratti</name>
    <dbReference type="NCBI Taxonomy" id="1341"/>
    <lineage>
        <taxon>Bacteria</taxon>
        <taxon>Bacillati</taxon>
        <taxon>Bacillota</taxon>
        <taxon>Bacilli</taxon>
        <taxon>Lactobacillales</taxon>
        <taxon>Streptococcaceae</taxon>
        <taxon>Streptococcus</taxon>
    </lineage>
</organism>
<sequence>MSLFEQMDFHSPVLRVNDRDKNIDFYQKTLGFRLFSEENALAIFTDWSHSGSRFIIEESPDVRTRAVKGLKKLQKMIIKADKADEIAALLANGAEAVRIFKGAKGYAFEALSPDNDLFLLHAEDELSTLKEVEEPDIRLQEDFKGLSAYRVEKLILNVPDKSKSQQFYQRLFQNQFPLSVDFVEGQGDDLEIAPHIAWDLEILEVKVAPDYDLAELKAYLEEKGQDVYLDKKEKVLVLSDPSRIEIWFRKLP</sequence>
<name>A0A7X9LCQ3_STRRT</name>
<proteinExistence type="predicted"/>
<feature type="domain" description="VOC" evidence="1">
    <location>
        <begin position="8"/>
        <end position="123"/>
    </location>
</feature>
<accession>A0A7X9LCQ3</accession>
<dbReference type="InterPro" id="IPR032703">
    <property type="entry name" value="CppA_C"/>
</dbReference>
<protein>
    <submittedName>
        <fullName evidence="2">Peptidase</fullName>
    </submittedName>
</protein>
<dbReference type="CDD" id="cd06587">
    <property type="entry name" value="VOC"/>
    <property type="match status" value="1"/>
</dbReference>
<dbReference type="EMBL" id="JABASA010000006">
    <property type="protein sequence ID" value="NMD48828.1"/>
    <property type="molecule type" value="Genomic_DNA"/>
</dbReference>
<dbReference type="InterPro" id="IPR029068">
    <property type="entry name" value="Glyas_Bleomycin-R_OHBP_Dase"/>
</dbReference>
<dbReference type="Gene3D" id="3.10.180.40">
    <property type="entry name" value="C3-degrading proteinase like domains"/>
    <property type="match status" value="1"/>
</dbReference>
<dbReference type="Gene3D" id="3.10.180.10">
    <property type="entry name" value="2,3-Dihydroxybiphenyl 1,2-Dioxygenase, domain 1"/>
    <property type="match status" value="1"/>
</dbReference>
<reference evidence="2 3" key="1">
    <citation type="submission" date="2020-04" db="EMBL/GenBank/DDBJ databases">
        <title>MicrobeNet Type strains.</title>
        <authorList>
            <person name="Nicholson A.C."/>
        </authorList>
    </citation>
    <scope>NUCLEOTIDE SEQUENCE [LARGE SCALE GENOMIC DNA]</scope>
    <source>
        <strain evidence="2 3">DSM 22768</strain>
    </source>
</reference>
<dbReference type="RefSeq" id="WP_193523256.1">
    <property type="nucleotide sequence ID" value="NZ_JABASA010000006.1"/>
</dbReference>
<evidence type="ECO:0000313" key="2">
    <source>
        <dbReference type="EMBL" id="NMD48828.1"/>
    </source>
</evidence>
<dbReference type="InterPro" id="IPR032702">
    <property type="entry name" value="CppA_N"/>
</dbReference>
<evidence type="ECO:0000259" key="1">
    <source>
        <dbReference type="PROSITE" id="PS51819"/>
    </source>
</evidence>
<comment type="caution">
    <text evidence="2">The sequence shown here is derived from an EMBL/GenBank/DDBJ whole genome shotgun (WGS) entry which is preliminary data.</text>
</comment>
<gene>
    <name evidence="2" type="ORF">HHO37_03855</name>
</gene>
<dbReference type="AlphaFoldDB" id="A0A7X9LCQ3"/>
<dbReference type="Proteomes" id="UP000532121">
    <property type="component" value="Unassembled WGS sequence"/>
</dbReference>
<dbReference type="SUPFAM" id="SSF54593">
    <property type="entry name" value="Glyoxalase/Bleomycin resistance protein/Dihydroxybiphenyl dioxygenase"/>
    <property type="match status" value="1"/>
</dbReference>
<dbReference type="Pfam" id="PF14507">
    <property type="entry name" value="CppA_C"/>
    <property type="match status" value="1"/>
</dbReference>
<dbReference type="PROSITE" id="PS51819">
    <property type="entry name" value="VOC"/>
    <property type="match status" value="1"/>
</dbReference>
<evidence type="ECO:0000313" key="3">
    <source>
        <dbReference type="Proteomes" id="UP000532121"/>
    </source>
</evidence>
<dbReference type="Pfam" id="PF14506">
    <property type="entry name" value="CppA_N"/>
    <property type="match status" value="1"/>
</dbReference>
<dbReference type="InterPro" id="IPR037523">
    <property type="entry name" value="VOC_core"/>
</dbReference>